<dbReference type="PRINTS" id="PR00385">
    <property type="entry name" value="P450"/>
</dbReference>
<evidence type="ECO:0000256" key="13">
    <source>
        <dbReference type="SAM" id="Phobius"/>
    </source>
</evidence>
<dbReference type="SUPFAM" id="SSF48264">
    <property type="entry name" value="Cytochrome P450"/>
    <property type="match status" value="1"/>
</dbReference>
<reference evidence="14" key="5">
    <citation type="journal article" date="2021" name="G3 (Bethesda)">
        <title>Aegilops tauschii genome assembly Aet v5.0 features greater sequence contiguity and improved annotation.</title>
        <authorList>
            <person name="Wang L."/>
            <person name="Zhu T."/>
            <person name="Rodriguez J.C."/>
            <person name="Deal K.R."/>
            <person name="Dubcovsky J."/>
            <person name="McGuire P.E."/>
            <person name="Lux T."/>
            <person name="Spannagl M."/>
            <person name="Mayer K.F.X."/>
            <person name="Baldrich P."/>
            <person name="Meyers B.C."/>
            <person name="Huo N."/>
            <person name="Gu Y.Q."/>
            <person name="Zhou H."/>
            <person name="Devos K.M."/>
            <person name="Bennetzen J.L."/>
            <person name="Unver T."/>
            <person name="Budak H."/>
            <person name="Gulick P.J."/>
            <person name="Galiba G."/>
            <person name="Kalapos B."/>
            <person name="Nelson D.R."/>
            <person name="Li P."/>
            <person name="You F.M."/>
            <person name="Luo M.C."/>
            <person name="Dvorak J."/>
        </authorList>
    </citation>
    <scope>NUCLEOTIDE SEQUENCE [LARGE SCALE GENOMIC DNA]</scope>
    <source>
        <strain evidence="14">cv. AL8/78</strain>
    </source>
</reference>
<dbReference type="GO" id="GO:0005506">
    <property type="term" value="F:iron ion binding"/>
    <property type="evidence" value="ECO:0007669"/>
    <property type="project" value="InterPro"/>
</dbReference>
<keyword evidence="6" id="KW-0521">NADP</keyword>
<keyword evidence="10 12" id="KW-0503">Monooxygenase</keyword>
<keyword evidence="3 11" id="KW-0349">Heme</keyword>
<evidence type="ECO:0000256" key="4">
    <source>
        <dbReference type="ARBA" id="ARBA00022692"/>
    </source>
</evidence>
<evidence type="ECO:0000256" key="5">
    <source>
        <dbReference type="ARBA" id="ARBA00022723"/>
    </source>
</evidence>
<keyword evidence="9 11" id="KW-0408">Iron</keyword>
<sequence>HDTRSTSTMESGSATTITIQELVVLAIMYVVLHYLTRTILRTKRASPLPLAPGPRGYPVVGALPLLGRAPHRALADLARLHGPIMHLTLGRQGVVVASTPDAARLFLRDHGGSFLDRPADDVAPTVLAYGAQDLVFAPYGPRWRRLRRECSLGLLGPQALADWADARREEVGRMVRAMSRRGAGTAVEVPEFLFCAMANIIGQAVVGRRVLDEAGGEEAREFKEMVVELMTTAGLVNLGDFLPAVAWMDLQGLGRRMRRLSARLDRVWSGLLSEHEATMADRDREQERRGRQPDLVDRLIACRGDARAGEDGVTDLNIKALLNNLFTAGTDTSSSTIEWALAEMLANPAILRRAQAEMDGVVGRDRLLQESDIPHLPYLRAICKETFRLHPSTPLSLPRLSTEPCTVQGYHIPEGTRLLVNIWAIGRDPAVWAEPARFDPGRFTTEEGSKVEPLGSHFELIPFGAGRRICAGARMGVTLVHHMLGALVHAFDWEVPEGGGMDMDMDEDFGLALQKKVPLRAVLRPRLAPGAYQ</sequence>
<comment type="similarity">
    <text evidence="2 12">Belongs to the cytochrome P450 family.</text>
</comment>
<evidence type="ECO:0000256" key="11">
    <source>
        <dbReference type="PIRSR" id="PIRSR602401-1"/>
    </source>
</evidence>
<reference evidence="15" key="2">
    <citation type="journal article" date="2017" name="Nat. Plants">
        <title>The Aegilops tauschii genome reveals multiple impacts of transposons.</title>
        <authorList>
            <person name="Zhao G."/>
            <person name="Zou C."/>
            <person name="Li K."/>
            <person name="Wang K."/>
            <person name="Li T."/>
            <person name="Gao L."/>
            <person name="Zhang X."/>
            <person name="Wang H."/>
            <person name="Yang Z."/>
            <person name="Liu X."/>
            <person name="Jiang W."/>
            <person name="Mao L."/>
            <person name="Kong X."/>
            <person name="Jiao Y."/>
            <person name="Jia J."/>
        </authorList>
    </citation>
    <scope>NUCLEOTIDE SEQUENCE [LARGE SCALE GENOMIC DNA]</scope>
    <source>
        <strain evidence="15">cv. AL8/78</strain>
    </source>
</reference>
<dbReference type="AlphaFoldDB" id="A0A453PYG4"/>
<dbReference type="InterPro" id="IPR036396">
    <property type="entry name" value="Cyt_P450_sf"/>
</dbReference>
<accession>A0A453PYG4</accession>
<dbReference type="Proteomes" id="UP000015105">
    <property type="component" value="Chromosome 6D"/>
</dbReference>
<evidence type="ECO:0000256" key="1">
    <source>
        <dbReference type="ARBA" id="ARBA00001971"/>
    </source>
</evidence>
<evidence type="ECO:0000256" key="12">
    <source>
        <dbReference type="RuleBase" id="RU000461"/>
    </source>
</evidence>
<keyword evidence="8 12" id="KW-0560">Oxidoreductase</keyword>
<dbReference type="Pfam" id="PF00067">
    <property type="entry name" value="p450"/>
    <property type="match status" value="1"/>
</dbReference>
<evidence type="ECO:0000256" key="2">
    <source>
        <dbReference type="ARBA" id="ARBA00010617"/>
    </source>
</evidence>
<dbReference type="GO" id="GO:0020037">
    <property type="term" value="F:heme binding"/>
    <property type="evidence" value="ECO:0007669"/>
    <property type="project" value="InterPro"/>
</dbReference>
<evidence type="ECO:0000313" key="15">
    <source>
        <dbReference type="Proteomes" id="UP000015105"/>
    </source>
</evidence>
<evidence type="ECO:0000313" key="14">
    <source>
        <dbReference type="EnsemblPlants" id="AET6Gv20910500.1"/>
    </source>
</evidence>
<protein>
    <submittedName>
        <fullName evidence="14">Uncharacterized protein</fullName>
    </submittedName>
</protein>
<dbReference type="InterPro" id="IPR001128">
    <property type="entry name" value="Cyt_P450"/>
</dbReference>
<dbReference type="PANTHER" id="PTHR47944">
    <property type="entry name" value="CYTOCHROME P450 98A9"/>
    <property type="match status" value="1"/>
</dbReference>
<feature type="transmembrane region" description="Helical" evidence="13">
    <location>
        <begin position="12"/>
        <end position="35"/>
    </location>
</feature>
<dbReference type="GO" id="GO:0016705">
    <property type="term" value="F:oxidoreductase activity, acting on paired donors, with incorporation or reduction of molecular oxygen"/>
    <property type="evidence" value="ECO:0007669"/>
    <property type="project" value="InterPro"/>
</dbReference>
<dbReference type="GO" id="GO:0004497">
    <property type="term" value="F:monooxygenase activity"/>
    <property type="evidence" value="ECO:0007669"/>
    <property type="project" value="UniProtKB-KW"/>
</dbReference>
<keyword evidence="5 11" id="KW-0479">Metal-binding</keyword>
<dbReference type="Gene3D" id="1.10.630.10">
    <property type="entry name" value="Cytochrome P450"/>
    <property type="match status" value="1"/>
</dbReference>
<dbReference type="InterPro" id="IPR002401">
    <property type="entry name" value="Cyt_P450_E_grp-I"/>
</dbReference>
<reference evidence="14" key="4">
    <citation type="submission" date="2019-03" db="UniProtKB">
        <authorList>
            <consortium name="EnsemblPlants"/>
        </authorList>
    </citation>
    <scope>IDENTIFICATION</scope>
</reference>
<evidence type="ECO:0000256" key="3">
    <source>
        <dbReference type="ARBA" id="ARBA00022617"/>
    </source>
</evidence>
<evidence type="ECO:0000256" key="8">
    <source>
        <dbReference type="ARBA" id="ARBA00023002"/>
    </source>
</evidence>
<feature type="binding site" description="axial binding residue" evidence="11">
    <location>
        <position position="470"/>
    </location>
    <ligand>
        <name>heme</name>
        <dbReference type="ChEBI" id="CHEBI:30413"/>
    </ligand>
    <ligandPart>
        <name>Fe</name>
        <dbReference type="ChEBI" id="CHEBI:18248"/>
    </ligandPart>
</feature>
<evidence type="ECO:0000256" key="10">
    <source>
        <dbReference type="ARBA" id="ARBA00023033"/>
    </source>
</evidence>
<dbReference type="PRINTS" id="PR00463">
    <property type="entry name" value="EP450I"/>
</dbReference>
<keyword evidence="15" id="KW-1185">Reference proteome</keyword>
<dbReference type="PANTHER" id="PTHR47944:SF18">
    <property type="entry name" value="FLAVONOID 3'-MONOOXYGENASE"/>
    <property type="match status" value="1"/>
</dbReference>
<dbReference type="PROSITE" id="PS00086">
    <property type="entry name" value="CYTOCHROME_P450"/>
    <property type="match status" value="1"/>
</dbReference>
<evidence type="ECO:0000256" key="6">
    <source>
        <dbReference type="ARBA" id="ARBA00022857"/>
    </source>
</evidence>
<dbReference type="Gramene" id="AET6Gv20910500.1">
    <property type="protein sequence ID" value="AET6Gv20910500.1"/>
    <property type="gene ID" value="AET6Gv20910500"/>
</dbReference>
<dbReference type="FunFam" id="1.10.630.10:FF:000126">
    <property type="entry name" value="Predicted protein"/>
    <property type="match status" value="1"/>
</dbReference>
<keyword evidence="13" id="KW-0472">Membrane</keyword>
<comment type="cofactor">
    <cofactor evidence="1 11">
        <name>heme</name>
        <dbReference type="ChEBI" id="CHEBI:30413"/>
    </cofactor>
</comment>
<proteinExistence type="inferred from homology"/>
<keyword evidence="7 13" id="KW-1133">Transmembrane helix</keyword>
<reference evidence="15" key="1">
    <citation type="journal article" date="2014" name="Science">
        <title>Ancient hybridizations among the ancestral genomes of bread wheat.</title>
        <authorList>
            <consortium name="International Wheat Genome Sequencing Consortium,"/>
            <person name="Marcussen T."/>
            <person name="Sandve S.R."/>
            <person name="Heier L."/>
            <person name="Spannagl M."/>
            <person name="Pfeifer M."/>
            <person name="Jakobsen K.S."/>
            <person name="Wulff B.B."/>
            <person name="Steuernagel B."/>
            <person name="Mayer K.F."/>
            <person name="Olsen O.A."/>
        </authorList>
    </citation>
    <scope>NUCLEOTIDE SEQUENCE [LARGE SCALE GENOMIC DNA]</scope>
    <source>
        <strain evidence="15">cv. AL8/78</strain>
    </source>
</reference>
<keyword evidence="4 13" id="KW-0812">Transmembrane</keyword>
<organism evidence="14 15">
    <name type="scientific">Aegilops tauschii subsp. strangulata</name>
    <name type="common">Goatgrass</name>
    <dbReference type="NCBI Taxonomy" id="200361"/>
    <lineage>
        <taxon>Eukaryota</taxon>
        <taxon>Viridiplantae</taxon>
        <taxon>Streptophyta</taxon>
        <taxon>Embryophyta</taxon>
        <taxon>Tracheophyta</taxon>
        <taxon>Spermatophyta</taxon>
        <taxon>Magnoliopsida</taxon>
        <taxon>Liliopsida</taxon>
        <taxon>Poales</taxon>
        <taxon>Poaceae</taxon>
        <taxon>BOP clade</taxon>
        <taxon>Pooideae</taxon>
        <taxon>Triticodae</taxon>
        <taxon>Triticeae</taxon>
        <taxon>Triticinae</taxon>
        <taxon>Aegilops</taxon>
    </lineage>
</organism>
<name>A0A453PYG4_AEGTS</name>
<dbReference type="InterPro" id="IPR017972">
    <property type="entry name" value="Cyt_P450_CS"/>
</dbReference>
<evidence type="ECO:0000256" key="9">
    <source>
        <dbReference type="ARBA" id="ARBA00023004"/>
    </source>
</evidence>
<dbReference type="STRING" id="200361.A0A453PYG4"/>
<dbReference type="EnsemblPlants" id="AET6Gv20910500.1">
    <property type="protein sequence ID" value="AET6Gv20910500.1"/>
    <property type="gene ID" value="AET6Gv20910500"/>
</dbReference>
<reference evidence="14" key="3">
    <citation type="journal article" date="2017" name="Nature">
        <title>Genome sequence of the progenitor of the wheat D genome Aegilops tauschii.</title>
        <authorList>
            <person name="Luo M.C."/>
            <person name="Gu Y.Q."/>
            <person name="Puiu D."/>
            <person name="Wang H."/>
            <person name="Twardziok S.O."/>
            <person name="Deal K.R."/>
            <person name="Huo N."/>
            <person name="Zhu T."/>
            <person name="Wang L."/>
            <person name="Wang Y."/>
            <person name="McGuire P.E."/>
            <person name="Liu S."/>
            <person name="Long H."/>
            <person name="Ramasamy R.K."/>
            <person name="Rodriguez J.C."/>
            <person name="Van S.L."/>
            <person name="Yuan L."/>
            <person name="Wang Z."/>
            <person name="Xia Z."/>
            <person name="Xiao L."/>
            <person name="Anderson O.D."/>
            <person name="Ouyang S."/>
            <person name="Liang Y."/>
            <person name="Zimin A.V."/>
            <person name="Pertea G."/>
            <person name="Qi P."/>
            <person name="Bennetzen J.L."/>
            <person name="Dai X."/>
            <person name="Dawson M.W."/>
            <person name="Muller H.G."/>
            <person name="Kugler K."/>
            <person name="Rivarola-Duarte L."/>
            <person name="Spannagl M."/>
            <person name="Mayer K.F.X."/>
            <person name="Lu F.H."/>
            <person name="Bevan M.W."/>
            <person name="Leroy P."/>
            <person name="Li P."/>
            <person name="You F.M."/>
            <person name="Sun Q."/>
            <person name="Liu Z."/>
            <person name="Lyons E."/>
            <person name="Wicker T."/>
            <person name="Salzberg S.L."/>
            <person name="Devos K.M."/>
            <person name="Dvorak J."/>
        </authorList>
    </citation>
    <scope>NUCLEOTIDE SEQUENCE [LARGE SCALE GENOMIC DNA]</scope>
    <source>
        <strain evidence="14">cv. AL8/78</strain>
    </source>
</reference>
<evidence type="ECO:0000256" key="7">
    <source>
        <dbReference type="ARBA" id="ARBA00022989"/>
    </source>
</evidence>